<proteinExistence type="evidence at transcript level"/>
<protein>
    <submittedName>
        <fullName evidence="1">Uncharacterized protein</fullName>
    </submittedName>
</protein>
<organism evidence="1">
    <name type="scientific">Arabidopsis thaliana</name>
    <name type="common">Mouse-ear cress</name>
    <dbReference type="NCBI Taxonomy" id="3702"/>
    <lineage>
        <taxon>Eukaryota</taxon>
        <taxon>Viridiplantae</taxon>
        <taxon>Streptophyta</taxon>
        <taxon>Embryophyta</taxon>
        <taxon>Tracheophyta</taxon>
        <taxon>Spermatophyta</taxon>
        <taxon>Magnoliopsida</taxon>
        <taxon>eudicotyledons</taxon>
        <taxon>Gunneridae</taxon>
        <taxon>Pentapetalae</taxon>
        <taxon>rosids</taxon>
        <taxon>malvids</taxon>
        <taxon>Brassicales</taxon>
        <taxon>Brassicaceae</taxon>
        <taxon>Camelineae</taxon>
        <taxon>Arabidopsis</taxon>
    </lineage>
</organism>
<dbReference type="AlphaFoldDB" id="Q5XVB8"/>
<reference evidence="1" key="1">
    <citation type="submission" date="2004-08" db="EMBL/GenBank/DDBJ databases">
        <title>Reconstruction of cDNA sequences for hypothetical genes in Arabidopsis thaliana from 5' and 3' RACE products.</title>
        <authorList>
            <person name="Xiao Y."/>
            <person name="Underwood B."/>
            <person name="Moskal W."/>
            <person name="Wang W."/>
            <person name="Redman J."/>
            <person name="Wu H.C."/>
            <person name="Utterback T."/>
            <person name="Town C.D."/>
        </authorList>
    </citation>
    <scope>NUCLEOTIDE SEQUENCE</scope>
</reference>
<evidence type="ECO:0000313" key="1">
    <source>
        <dbReference type="EMBL" id="AAU44474.1"/>
    </source>
</evidence>
<sequence length="78" mass="9180">MNLSLVFIAVENLKATGLGCSHEFKEAWRKGCYFQVTRGLRYIKKLLHHLWLLLVPHLEKLEKGNEYTRIKKKLSKPD</sequence>
<dbReference type="EMBL" id="AY735604">
    <property type="protein sequence ID" value="AAU44474.1"/>
    <property type="molecule type" value="mRNA"/>
</dbReference>
<accession>Q5XVB8</accession>
<name>Q5XVB8_ARATH</name>